<dbReference type="AlphaFoldDB" id="X1UE55"/>
<comment type="caution">
    <text evidence="1">The sequence shown here is derived from an EMBL/GenBank/DDBJ whole genome shotgun (WGS) entry which is preliminary data.</text>
</comment>
<reference evidence="1" key="1">
    <citation type="journal article" date="2014" name="Front. Microbiol.">
        <title>High frequency of phylogenetically diverse reductive dehalogenase-homologous genes in deep subseafloor sedimentary metagenomes.</title>
        <authorList>
            <person name="Kawai M."/>
            <person name="Futagami T."/>
            <person name="Toyoda A."/>
            <person name="Takaki Y."/>
            <person name="Nishi S."/>
            <person name="Hori S."/>
            <person name="Arai W."/>
            <person name="Tsubouchi T."/>
            <person name="Morono Y."/>
            <person name="Uchiyama I."/>
            <person name="Ito T."/>
            <person name="Fujiyama A."/>
            <person name="Inagaki F."/>
            <person name="Takami H."/>
        </authorList>
    </citation>
    <scope>NUCLEOTIDE SEQUENCE</scope>
    <source>
        <strain evidence="1">Expedition CK06-06</strain>
    </source>
</reference>
<dbReference type="EMBL" id="BARW01019036">
    <property type="protein sequence ID" value="GAI90609.1"/>
    <property type="molecule type" value="Genomic_DNA"/>
</dbReference>
<feature type="non-terminal residue" evidence="1">
    <location>
        <position position="1"/>
    </location>
</feature>
<evidence type="ECO:0000313" key="1">
    <source>
        <dbReference type="EMBL" id="GAI90609.1"/>
    </source>
</evidence>
<name>X1UE55_9ZZZZ</name>
<proteinExistence type="predicted"/>
<accession>X1UE55</accession>
<sequence>IEKGLIIGDVDDQDFDEVRRGVSAKQIVELLRLGCGVAAALSESRCRPGGELMEVRNLRLDPCVDLLAPYVVVCK</sequence>
<gene>
    <name evidence="1" type="ORF">S12H4_32453</name>
</gene>
<organism evidence="1">
    <name type="scientific">marine sediment metagenome</name>
    <dbReference type="NCBI Taxonomy" id="412755"/>
    <lineage>
        <taxon>unclassified sequences</taxon>
        <taxon>metagenomes</taxon>
        <taxon>ecological metagenomes</taxon>
    </lineage>
</organism>
<protein>
    <submittedName>
        <fullName evidence="1">Uncharacterized protein</fullName>
    </submittedName>
</protein>